<name>A0A0F9UBW0_9ZZZZ</name>
<reference evidence="1" key="1">
    <citation type="journal article" date="2015" name="Nature">
        <title>Complex archaea that bridge the gap between prokaryotes and eukaryotes.</title>
        <authorList>
            <person name="Spang A."/>
            <person name="Saw J.H."/>
            <person name="Jorgensen S.L."/>
            <person name="Zaremba-Niedzwiedzka K."/>
            <person name="Martijn J."/>
            <person name="Lind A.E."/>
            <person name="van Eijk R."/>
            <person name="Schleper C."/>
            <person name="Guy L."/>
            <person name="Ettema T.J."/>
        </authorList>
    </citation>
    <scope>NUCLEOTIDE SEQUENCE</scope>
</reference>
<protein>
    <submittedName>
        <fullName evidence="1">Uncharacterized protein</fullName>
    </submittedName>
</protein>
<organism evidence="1">
    <name type="scientific">marine sediment metagenome</name>
    <dbReference type="NCBI Taxonomy" id="412755"/>
    <lineage>
        <taxon>unclassified sequences</taxon>
        <taxon>metagenomes</taxon>
        <taxon>ecological metagenomes</taxon>
    </lineage>
</organism>
<sequence>MKTFAVVGVIAVVAVALLVGGQWLWSTSRGTQPQRAFFKAVGSGDPDKVLALLTAEARDDIDRPVLAAWMAAIQTRLGKFIDVSADGLLVKRTDVNGSQRIDTRANVNFEKGAARSHVVFRDGKIDSFEVTSERLGNDWFTGLADTQLYRQRGQQLLTYLLKDRPGDAYVMMHPNLQRNLPIDQLGLMIAATIGQRGRLKSVSYAKEIFSADKDGPSLTVYYSVACENNTRQGYVQFRFANLKGHVVRFDTG</sequence>
<proteinExistence type="predicted"/>
<evidence type="ECO:0000313" key="1">
    <source>
        <dbReference type="EMBL" id="KKN90665.1"/>
    </source>
</evidence>
<dbReference type="AlphaFoldDB" id="A0A0F9UBW0"/>
<gene>
    <name evidence="1" type="ORF">LCGC14_0226080</name>
</gene>
<accession>A0A0F9UBW0</accession>
<dbReference type="EMBL" id="LAZR01000108">
    <property type="protein sequence ID" value="KKN90665.1"/>
    <property type="molecule type" value="Genomic_DNA"/>
</dbReference>
<comment type="caution">
    <text evidence="1">The sequence shown here is derived from an EMBL/GenBank/DDBJ whole genome shotgun (WGS) entry which is preliminary data.</text>
</comment>